<dbReference type="GO" id="GO:0046961">
    <property type="term" value="F:proton-transporting ATPase activity, rotational mechanism"/>
    <property type="evidence" value="ECO:0007669"/>
    <property type="project" value="InterPro"/>
</dbReference>
<dbReference type="SUPFAM" id="SSF160527">
    <property type="entry name" value="V-type ATPase subunit E-like"/>
    <property type="match status" value="1"/>
</dbReference>
<dbReference type="InterPro" id="IPR002842">
    <property type="entry name" value="ATPase_V1_Esu"/>
</dbReference>
<reference evidence="6" key="1">
    <citation type="journal article" date="2020" name="mSystems">
        <title>Genome- and Community-Level Interaction Insights into Carbon Utilization and Element Cycling Functions of Hydrothermarchaeota in Hydrothermal Sediment.</title>
        <authorList>
            <person name="Zhou Z."/>
            <person name="Liu Y."/>
            <person name="Xu W."/>
            <person name="Pan J."/>
            <person name="Luo Z.H."/>
            <person name="Li M."/>
        </authorList>
    </citation>
    <scope>NUCLEOTIDE SEQUENCE [LARGE SCALE GENOMIC DNA]</scope>
    <source>
        <strain evidence="6">SpSt-794</strain>
    </source>
</reference>
<comment type="caution">
    <text evidence="6">The sequence shown here is derived from an EMBL/GenBank/DDBJ whole genome shotgun (WGS) entry which is preliminary data.</text>
</comment>
<name>A0A7C4TVX6_9BACT</name>
<evidence type="ECO:0000256" key="5">
    <source>
        <dbReference type="SAM" id="Coils"/>
    </source>
</evidence>
<evidence type="ECO:0000256" key="4">
    <source>
        <dbReference type="ARBA" id="ARBA00023065"/>
    </source>
</evidence>
<proteinExistence type="inferred from homology"/>
<comment type="similarity">
    <text evidence="1">Belongs to the V-ATPase E subunit family.</text>
</comment>
<organism evidence="6">
    <name type="scientific">Caldisericum exile</name>
    <dbReference type="NCBI Taxonomy" id="693075"/>
    <lineage>
        <taxon>Bacteria</taxon>
        <taxon>Pseudomonadati</taxon>
        <taxon>Caldisericota/Cryosericota group</taxon>
        <taxon>Caldisericota</taxon>
        <taxon>Caldisericia</taxon>
        <taxon>Caldisericales</taxon>
        <taxon>Caldisericaceae</taxon>
        <taxon>Caldisericum</taxon>
    </lineage>
</organism>
<dbReference type="Pfam" id="PF01991">
    <property type="entry name" value="vATP-synt_E"/>
    <property type="match status" value="1"/>
</dbReference>
<evidence type="ECO:0000256" key="2">
    <source>
        <dbReference type="ARBA" id="ARBA00020756"/>
    </source>
</evidence>
<dbReference type="AlphaFoldDB" id="A0A7C4TVX6"/>
<keyword evidence="5" id="KW-0175">Coiled coil</keyword>
<dbReference type="EMBL" id="DTHV01000102">
    <property type="protein sequence ID" value="HGW60428.1"/>
    <property type="molecule type" value="Genomic_DNA"/>
</dbReference>
<keyword evidence="3" id="KW-0813">Transport</keyword>
<gene>
    <name evidence="6" type="ORF">ENV82_03235</name>
</gene>
<sequence length="196" mass="23004">MTAMSLDRVKEIILSSAREKAEKILGETKSEVEDKLTSFKKRLEEEYNAKLLREKKEIEEEADRIRATEIMKLEKEKLVKKREILDAFFEELKQSIRSHKEFYFDLMCKLLTRDLVAHSTVFLSRNDMEMKDKIYHFIVEVLGMEDAKISNDFIGISGGFIIKTPDFEIDDSLDTLIAEFREKHEIEIAKELFADV</sequence>
<evidence type="ECO:0000256" key="1">
    <source>
        <dbReference type="ARBA" id="ARBA00005901"/>
    </source>
</evidence>
<protein>
    <recommendedName>
        <fullName evidence="2">V-type ATP synthase subunit E</fullName>
    </recommendedName>
</protein>
<evidence type="ECO:0000256" key="3">
    <source>
        <dbReference type="ARBA" id="ARBA00022448"/>
    </source>
</evidence>
<evidence type="ECO:0000313" key="6">
    <source>
        <dbReference type="EMBL" id="HGW60428.1"/>
    </source>
</evidence>
<feature type="coiled-coil region" evidence="5">
    <location>
        <begin position="41"/>
        <end position="68"/>
    </location>
</feature>
<accession>A0A7C4TVX6</accession>
<dbReference type="GO" id="GO:0033178">
    <property type="term" value="C:proton-transporting two-sector ATPase complex, catalytic domain"/>
    <property type="evidence" value="ECO:0007669"/>
    <property type="project" value="InterPro"/>
</dbReference>
<keyword evidence="4" id="KW-0406">Ion transport</keyword>
<dbReference type="Gene3D" id="1.20.5.620">
    <property type="entry name" value="F1F0 ATP synthase subunit B, membrane domain"/>
    <property type="match status" value="1"/>
</dbReference>